<dbReference type="Proteomes" id="UP000518206">
    <property type="component" value="Unassembled WGS sequence"/>
</dbReference>
<gene>
    <name evidence="1" type="ORF">FHR80_001852</name>
</gene>
<accession>A0A7W4UG12</accession>
<reference evidence="1 2" key="1">
    <citation type="submission" date="2020-08" db="EMBL/GenBank/DDBJ databases">
        <title>The Agave Microbiome: Exploring the role of microbial communities in plant adaptations to desert environments.</title>
        <authorList>
            <person name="Partida-Martinez L.P."/>
        </authorList>
    </citation>
    <scope>NUCLEOTIDE SEQUENCE [LARGE SCALE GENOMIC DNA]</scope>
    <source>
        <strain evidence="1 2">RAS26</strain>
    </source>
</reference>
<reference evidence="1 2" key="2">
    <citation type="submission" date="2020-08" db="EMBL/GenBank/DDBJ databases">
        <authorList>
            <person name="Partida-Martinez L."/>
            <person name="Huntemann M."/>
            <person name="Clum A."/>
            <person name="Wang J."/>
            <person name="Palaniappan K."/>
            <person name="Ritter S."/>
            <person name="Chen I.-M."/>
            <person name="Stamatis D."/>
            <person name="Reddy T."/>
            <person name="O'Malley R."/>
            <person name="Daum C."/>
            <person name="Shapiro N."/>
            <person name="Ivanova N."/>
            <person name="Kyrpides N."/>
            <person name="Woyke T."/>
        </authorList>
    </citation>
    <scope>NUCLEOTIDE SEQUENCE [LARGE SCALE GENOMIC DNA]</scope>
    <source>
        <strain evidence="1 2">RAS26</strain>
    </source>
</reference>
<comment type="caution">
    <text evidence="1">The sequence shown here is derived from an EMBL/GenBank/DDBJ whole genome shotgun (WGS) entry which is preliminary data.</text>
</comment>
<dbReference type="EMBL" id="JACHVX010000002">
    <property type="protein sequence ID" value="MBB2922940.1"/>
    <property type="molecule type" value="Genomic_DNA"/>
</dbReference>
<organism evidence="1 2">
    <name type="scientific">Cellulomonas cellasea</name>
    <dbReference type="NCBI Taxonomy" id="43670"/>
    <lineage>
        <taxon>Bacteria</taxon>
        <taxon>Bacillati</taxon>
        <taxon>Actinomycetota</taxon>
        <taxon>Actinomycetes</taxon>
        <taxon>Micrococcales</taxon>
        <taxon>Cellulomonadaceae</taxon>
        <taxon>Cellulomonas</taxon>
    </lineage>
</organism>
<protein>
    <recommendedName>
        <fullName evidence="3">Fis family transcriptional regulator</fullName>
    </recommendedName>
</protein>
<evidence type="ECO:0000313" key="2">
    <source>
        <dbReference type="Proteomes" id="UP000518206"/>
    </source>
</evidence>
<proteinExistence type="predicted"/>
<sequence>MRWEALFADLEAQLEAARATEAAADVAELTRAERATVELGSRLRSAHGHVLTMRSGATRVTGTVLDVAEQWVLLGDGPARWLVPTAGLTAVRGLPLHAAPAPGAVERRLSLGHALRAVARDRATVRVVLDDEELSGRVDRVGADHLDLTVPDPRPGAVWVVPFRAVRAVRTG</sequence>
<name>A0A7W4UG12_9CELL</name>
<dbReference type="AlphaFoldDB" id="A0A7W4UG12"/>
<evidence type="ECO:0008006" key="3">
    <source>
        <dbReference type="Google" id="ProtNLM"/>
    </source>
</evidence>
<evidence type="ECO:0000313" key="1">
    <source>
        <dbReference type="EMBL" id="MBB2922940.1"/>
    </source>
</evidence>
<dbReference type="RefSeq" id="WP_183295768.1">
    <property type="nucleotide sequence ID" value="NZ_JACHVX010000002.1"/>
</dbReference>